<evidence type="ECO:0000256" key="8">
    <source>
        <dbReference type="SAM" id="MobiDB-lite"/>
    </source>
</evidence>
<organism evidence="10 11">
    <name type="scientific">Oceanicella actignis</name>
    <dbReference type="NCBI Taxonomy" id="1189325"/>
    <lineage>
        <taxon>Bacteria</taxon>
        <taxon>Pseudomonadati</taxon>
        <taxon>Pseudomonadota</taxon>
        <taxon>Alphaproteobacteria</taxon>
        <taxon>Rhodobacterales</taxon>
        <taxon>Paracoccaceae</taxon>
        <taxon>Oceanicella</taxon>
    </lineage>
</organism>
<evidence type="ECO:0000256" key="1">
    <source>
        <dbReference type="ARBA" id="ARBA00022475"/>
    </source>
</evidence>
<comment type="similarity">
    <text evidence="7">Belongs to the FtsQ/DivIB family. FtsQ subfamily.</text>
</comment>
<dbReference type="Pfam" id="PF03799">
    <property type="entry name" value="FtsQ_DivIB_C"/>
    <property type="match status" value="1"/>
</dbReference>
<feature type="region of interest" description="Disordered" evidence="8">
    <location>
        <begin position="1"/>
        <end position="22"/>
    </location>
</feature>
<dbReference type="OrthoDB" id="9783091at2"/>
<keyword evidence="6 7" id="KW-0131">Cell cycle</keyword>
<dbReference type="PANTHER" id="PTHR35851">
    <property type="entry name" value="CELL DIVISION PROTEIN FTSQ"/>
    <property type="match status" value="1"/>
</dbReference>
<proteinExistence type="inferred from homology"/>
<dbReference type="EMBL" id="FRDL01000002">
    <property type="protein sequence ID" value="SHN55639.1"/>
    <property type="molecule type" value="Genomic_DNA"/>
</dbReference>
<evidence type="ECO:0000256" key="5">
    <source>
        <dbReference type="ARBA" id="ARBA00022989"/>
    </source>
</evidence>
<evidence type="ECO:0000259" key="9">
    <source>
        <dbReference type="Pfam" id="PF03799"/>
    </source>
</evidence>
<dbReference type="STRING" id="1189325.SAMN04488119_103354"/>
<dbReference type="HAMAP" id="MF_00911">
    <property type="entry name" value="FtsQ_subfam"/>
    <property type="match status" value="1"/>
</dbReference>
<dbReference type="InterPro" id="IPR026579">
    <property type="entry name" value="FtsQ"/>
</dbReference>
<evidence type="ECO:0000256" key="4">
    <source>
        <dbReference type="ARBA" id="ARBA00022692"/>
    </source>
</evidence>
<keyword evidence="3 7" id="KW-0132">Cell division</keyword>
<dbReference type="GO" id="GO:0005886">
    <property type="term" value="C:plasma membrane"/>
    <property type="evidence" value="ECO:0007669"/>
    <property type="project" value="UniProtKB-SubCell"/>
</dbReference>
<keyword evidence="5 7" id="KW-1133">Transmembrane helix</keyword>
<accession>A0A1M7SAR1</accession>
<name>A0A1M7SAR1_9RHOB</name>
<comment type="subcellular location">
    <subcellularLocation>
        <location evidence="7">Cell inner membrane</location>
        <topology evidence="7">Single-pass type II membrane protein</topology>
    </subcellularLocation>
    <text evidence="7">Localizes to the division septum.</text>
</comment>
<dbReference type="InterPro" id="IPR005548">
    <property type="entry name" value="Cell_div_FtsQ/DivIB_C"/>
</dbReference>
<keyword evidence="11" id="KW-1185">Reference proteome</keyword>
<keyword evidence="4 7" id="KW-0812">Transmembrane</keyword>
<evidence type="ECO:0000256" key="6">
    <source>
        <dbReference type="ARBA" id="ARBA00023306"/>
    </source>
</evidence>
<dbReference type="GO" id="GO:0032153">
    <property type="term" value="C:cell division site"/>
    <property type="evidence" value="ECO:0007669"/>
    <property type="project" value="UniProtKB-UniRule"/>
</dbReference>
<evidence type="ECO:0000313" key="11">
    <source>
        <dbReference type="Proteomes" id="UP000184066"/>
    </source>
</evidence>
<comment type="function">
    <text evidence="7">Essential cell division protein.</text>
</comment>
<evidence type="ECO:0000256" key="2">
    <source>
        <dbReference type="ARBA" id="ARBA00022519"/>
    </source>
</evidence>
<evidence type="ECO:0000256" key="7">
    <source>
        <dbReference type="HAMAP-Rule" id="MF_00911"/>
    </source>
</evidence>
<dbReference type="GO" id="GO:0043093">
    <property type="term" value="P:FtsZ-dependent cytokinesis"/>
    <property type="evidence" value="ECO:0007669"/>
    <property type="project" value="UniProtKB-UniRule"/>
</dbReference>
<dbReference type="Proteomes" id="UP000184066">
    <property type="component" value="Unassembled WGS sequence"/>
</dbReference>
<gene>
    <name evidence="7" type="primary">ftsQ</name>
    <name evidence="10" type="ORF">SAMN05216200_102154</name>
</gene>
<feature type="domain" description="Cell division protein FtsQ/DivIB C-terminal" evidence="9">
    <location>
        <begin position="160"/>
        <end position="295"/>
    </location>
</feature>
<keyword evidence="1 7" id="KW-1003">Cell membrane</keyword>
<evidence type="ECO:0000313" key="10">
    <source>
        <dbReference type="EMBL" id="SHN55639.1"/>
    </source>
</evidence>
<dbReference type="RefSeq" id="WP_072746239.1">
    <property type="nucleotide sequence ID" value="NZ_FOHL01000003.1"/>
</dbReference>
<keyword evidence="2 7" id="KW-0997">Cell inner membrane</keyword>
<sequence length="324" mass="35292">MRPLSPRPLSAAPGRPRRGRRDPSPSLWRFRLERLMRRASVRFALRRLAPPALLLALGAWLWGQEAAWVAAREGLQDLRRALAERPEFAVSRLELEGGSAELRARVARRLDLRLPASSLDLDLAALRAEVETVPGVLSASAAITPAGALRVALTERAPVALWRFEGQLLLVDAEGVAIGPVVRRADRPDLPLIAGPGANRAVPEALALARRAARLADRVRGLVRVGDRRWDLVLTGPAAAEYARARAQGAVVEHDSPDMRVMLPETGAEDALARVLALDAAEDLLSRDLLAVDMRDPSRPTLRLTGRALTQLLRLRAIKEGEDA</sequence>
<reference evidence="10 11" key="1">
    <citation type="submission" date="2016-12" db="EMBL/GenBank/DDBJ databases">
        <authorList>
            <person name="Song W.-J."/>
            <person name="Kurnit D.M."/>
        </authorList>
    </citation>
    <scope>NUCLEOTIDE SEQUENCE [LARGE SCALE GENOMIC DNA]</scope>
    <source>
        <strain evidence="10 11">CGMCC 1.10808</strain>
    </source>
</reference>
<dbReference type="PANTHER" id="PTHR35851:SF1">
    <property type="entry name" value="CELL DIVISION PROTEIN FTSQ"/>
    <property type="match status" value="1"/>
</dbReference>
<protein>
    <recommendedName>
        <fullName evidence="7">Cell division protein FtsQ</fullName>
    </recommendedName>
</protein>
<keyword evidence="7" id="KW-0472">Membrane</keyword>
<dbReference type="GO" id="GO:0090529">
    <property type="term" value="P:cell septum assembly"/>
    <property type="evidence" value="ECO:0007669"/>
    <property type="project" value="InterPro"/>
</dbReference>
<dbReference type="AlphaFoldDB" id="A0A1M7SAR1"/>
<evidence type="ECO:0000256" key="3">
    <source>
        <dbReference type="ARBA" id="ARBA00022618"/>
    </source>
</evidence>